<dbReference type="PRINTS" id="PR00132">
    <property type="entry name" value="GLHYDRLASE2"/>
</dbReference>
<evidence type="ECO:0000256" key="6">
    <source>
        <dbReference type="ARBA" id="ARBA00022801"/>
    </source>
</evidence>
<dbReference type="InterPro" id="IPR023230">
    <property type="entry name" value="Glyco_hydro_2_CS"/>
</dbReference>
<sequence>MMRIIFLAVLLFPLALFSQTNDWENPSKVSEHTLAPHAHFIPYPTTAAARKQAASPLQLSLDGTWQFQLVKHPGLRPAGFHQPAFSVKNWKTIQVPGNWQPQGYAPYIFTDVEYPFPPNPPFVPKDDNPVGSYRRDFELPANWNGKQVWLHLGAVNAFFYAWINGQYVGFSKDSKTPAEFDITPYVKKGKNVIALQVFRFSDGSYLEGQDMWKLSGIERSVYLVARPQLCLYDFFAKAGLTNHYKDGVLQLELALNKIPAPADRQKRIQVQLLDGDKIRFTRTLPLQQDSIYRLTEQLPDIRSWNAEQPNLYTLLLTLQDEKGNDIESLAQEIGFRNVEIKSGLLLVNGMPIKIKGVNRHEHEMHTAKVVTMEGMLNDIRTMKLYNINAVRNSHYPNREEWYTLCNRYGIYVVDEANIECDGMSMHPLQTLSDKPEWKAAYLDRTRRMVERDKNYCSIITWSLGNESQFGDNFKATYQWTKNRDNTRPVQYEAARNNPYTDIVCPMYKSIGYMLDYVKEYRDRPLIQCEYAHMMGNSGGNLYDDWQLIQQHEQLQGGFIWDFSDQTFPQRDSLGRAIWAYGADMGTVGATSDTSFCADGMLAADRTPHPQAFEVRKVYQPLQWSPVTLSADLLRIRNGYDFNDLRNVRLSWEVKGDGKTIATGILPELALLPHQADTVRIPLPVINKVPGTHYYLHLRAQLKTAEALLPAGFTIATEQYELPGFIPAPVAKLPQSTLQVKSSEHTKEVGNAAFRAVFNNGWLQQYTVKGVDYMQASLQPSFWRAATDNDIGNSAQLRCAVWQHAADSMQLLSWEVTRPDSQRVIMKTQYYLPLVKTHYGVDYTILSNGDIQVQVRFIAGDTVLPELPRMGMRLLLQPDFNTVSWLGRGPFDNYADRKYAADIDLYTLPADSLFHPYPRAQESGYRSDVQWMALRNAAGAGWMARTDSLLNMGVLHFDMHRLDFNRQQNRHGGSMYNDPLIWWNIDYQQAGLGGDNSWGAKPHAPYTLPYRDYSYHFTLRPLQATDQAADKAKVNYE</sequence>
<evidence type="ECO:0000256" key="3">
    <source>
        <dbReference type="ARBA" id="ARBA00007401"/>
    </source>
</evidence>
<dbReference type="Gene3D" id="2.60.40.10">
    <property type="entry name" value="Immunoglobulins"/>
    <property type="match status" value="2"/>
</dbReference>
<proteinExistence type="inferred from homology"/>
<dbReference type="EMBL" id="JAPDNS010000002">
    <property type="protein sequence ID" value="MCW3485663.1"/>
    <property type="molecule type" value="Genomic_DNA"/>
</dbReference>
<evidence type="ECO:0000256" key="8">
    <source>
        <dbReference type="ARBA" id="ARBA00023295"/>
    </source>
</evidence>
<dbReference type="PROSITE" id="PS00719">
    <property type="entry name" value="GLYCOSYL_HYDROL_F2_1"/>
    <property type="match status" value="1"/>
</dbReference>
<comment type="similarity">
    <text evidence="3 10">Belongs to the glycosyl hydrolase 2 family.</text>
</comment>
<feature type="chain" id="PRO_5047176070" description="Beta-galactosidase" evidence="11">
    <location>
        <begin position="19"/>
        <end position="1036"/>
    </location>
</feature>
<dbReference type="Proteomes" id="UP001207742">
    <property type="component" value="Unassembled WGS sequence"/>
</dbReference>
<dbReference type="Gene3D" id="2.60.120.260">
    <property type="entry name" value="Galactose-binding domain-like"/>
    <property type="match status" value="1"/>
</dbReference>
<feature type="signal peptide" evidence="11">
    <location>
        <begin position="1"/>
        <end position="18"/>
    </location>
</feature>
<dbReference type="SUPFAM" id="SSF49785">
    <property type="entry name" value="Galactose-binding domain-like"/>
    <property type="match status" value="1"/>
</dbReference>
<gene>
    <name evidence="13" type="ORF">OL497_17285</name>
</gene>
<dbReference type="Gene3D" id="2.70.98.10">
    <property type="match status" value="1"/>
</dbReference>
<dbReference type="RefSeq" id="WP_264732318.1">
    <property type="nucleotide sequence ID" value="NZ_JAPDNR010000001.1"/>
</dbReference>
<keyword evidence="7" id="KW-0106">Calcium</keyword>
<comment type="subunit">
    <text evidence="4">Monomer.</text>
</comment>
<evidence type="ECO:0000256" key="9">
    <source>
        <dbReference type="ARBA" id="ARBA00032230"/>
    </source>
</evidence>
<dbReference type="InterPro" id="IPR011013">
    <property type="entry name" value="Gal_mutarotase_sf_dom"/>
</dbReference>
<keyword evidence="14" id="KW-1185">Reference proteome</keyword>
<dbReference type="InterPro" id="IPR006103">
    <property type="entry name" value="Glyco_hydro_2_cat"/>
</dbReference>
<dbReference type="Pfam" id="PF02837">
    <property type="entry name" value="Glyco_hydro_2_N"/>
    <property type="match status" value="1"/>
</dbReference>
<evidence type="ECO:0000256" key="4">
    <source>
        <dbReference type="ARBA" id="ARBA00011245"/>
    </source>
</evidence>
<name>A0ABT3INZ7_9BACT</name>
<dbReference type="InterPro" id="IPR017853">
    <property type="entry name" value="GH"/>
</dbReference>
<comment type="caution">
    <text evidence="13">The sequence shown here is derived from an EMBL/GenBank/DDBJ whole genome shotgun (WGS) entry which is preliminary data.</text>
</comment>
<dbReference type="InterPro" id="IPR008979">
    <property type="entry name" value="Galactose-bd-like_sf"/>
</dbReference>
<feature type="domain" description="Beta galactosidase small chain/" evidence="12">
    <location>
        <begin position="747"/>
        <end position="1019"/>
    </location>
</feature>
<dbReference type="Gene3D" id="3.20.20.80">
    <property type="entry name" value="Glycosidases"/>
    <property type="match status" value="1"/>
</dbReference>
<evidence type="ECO:0000259" key="12">
    <source>
        <dbReference type="SMART" id="SM01038"/>
    </source>
</evidence>
<protein>
    <recommendedName>
        <fullName evidence="5 10">Beta-galactosidase</fullName>
        <ecNumber evidence="5 10">3.2.1.23</ecNumber>
    </recommendedName>
    <alternativeName>
        <fullName evidence="9 10">Lactase</fullName>
    </alternativeName>
</protein>
<dbReference type="Pfam" id="PF00703">
    <property type="entry name" value="Glyco_hydro_2"/>
    <property type="match status" value="1"/>
</dbReference>
<dbReference type="PANTHER" id="PTHR46323:SF2">
    <property type="entry name" value="BETA-GALACTOSIDASE"/>
    <property type="match status" value="1"/>
</dbReference>
<evidence type="ECO:0000313" key="14">
    <source>
        <dbReference type="Proteomes" id="UP001207742"/>
    </source>
</evidence>
<evidence type="ECO:0000256" key="1">
    <source>
        <dbReference type="ARBA" id="ARBA00001412"/>
    </source>
</evidence>
<keyword evidence="11" id="KW-0732">Signal</keyword>
<dbReference type="InterPro" id="IPR036156">
    <property type="entry name" value="Beta-gal/glucu_dom_sf"/>
</dbReference>
<keyword evidence="8 10" id="KW-0326">Glycosidase</keyword>
<evidence type="ECO:0000256" key="11">
    <source>
        <dbReference type="SAM" id="SignalP"/>
    </source>
</evidence>
<accession>A0ABT3INZ7</accession>
<dbReference type="EC" id="3.2.1.23" evidence="5 10"/>
<keyword evidence="6 10" id="KW-0378">Hydrolase</keyword>
<comment type="catalytic activity">
    <reaction evidence="1 10">
        <text>Hydrolysis of terminal non-reducing beta-D-galactose residues in beta-D-galactosides.</text>
        <dbReference type="EC" id="3.2.1.23"/>
    </reaction>
</comment>
<dbReference type="InterPro" id="IPR050347">
    <property type="entry name" value="Bact_Beta-galactosidase"/>
</dbReference>
<dbReference type="InterPro" id="IPR013783">
    <property type="entry name" value="Ig-like_fold"/>
</dbReference>
<evidence type="ECO:0000256" key="5">
    <source>
        <dbReference type="ARBA" id="ARBA00012756"/>
    </source>
</evidence>
<dbReference type="Pfam" id="PF02929">
    <property type="entry name" value="Bgal_small_N"/>
    <property type="match status" value="1"/>
</dbReference>
<dbReference type="SUPFAM" id="SSF74650">
    <property type="entry name" value="Galactose mutarotase-like"/>
    <property type="match status" value="1"/>
</dbReference>
<dbReference type="Pfam" id="PF02836">
    <property type="entry name" value="Glyco_hydro_2_C"/>
    <property type="match status" value="1"/>
</dbReference>
<dbReference type="SMART" id="SM01038">
    <property type="entry name" value="Bgal_small_N"/>
    <property type="match status" value="1"/>
</dbReference>
<dbReference type="InterPro" id="IPR014718">
    <property type="entry name" value="GH-type_carb-bd"/>
</dbReference>
<dbReference type="InterPro" id="IPR006104">
    <property type="entry name" value="Glyco_hydro_2_N"/>
</dbReference>
<dbReference type="SUPFAM" id="SSF51445">
    <property type="entry name" value="(Trans)glycosidases"/>
    <property type="match status" value="1"/>
</dbReference>
<comment type="cofactor">
    <cofactor evidence="2">
        <name>Ca(2+)</name>
        <dbReference type="ChEBI" id="CHEBI:29108"/>
    </cofactor>
</comment>
<evidence type="ECO:0000256" key="2">
    <source>
        <dbReference type="ARBA" id="ARBA00001913"/>
    </source>
</evidence>
<reference evidence="13 14" key="1">
    <citation type="submission" date="2022-10" db="EMBL/GenBank/DDBJ databases">
        <title>Chitinophaga nivalis PC15 sp. nov., isolated from Pyeongchang county, South Korea.</title>
        <authorList>
            <person name="Trinh H.N."/>
        </authorList>
    </citation>
    <scope>NUCLEOTIDE SEQUENCE [LARGE SCALE GENOMIC DNA]</scope>
    <source>
        <strain evidence="13 14">PC14</strain>
    </source>
</reference>
<dbReference type="SUPFAM" id="SSF49303">
    <property type="entry name" value="beta-Galactosidase/glucuronidase domain"/>
    <property type="match status" value="2"/>
</dbReference>
<dbReference type="InterPro" id="IPR006102">
    <property type="entry name" value="Ig-like_GH2"/>
</dbReference>
<dbReference type="InterPro" id="IPR032312">
    <property type="entry name" value="LacZ_4"/>
</dbReference>
<dbReference type="Pfam" id="PF16353">
    <property type="entry name" value="LacZ_4"/>
    <property type="match status" value="1"/>
</dbReference>
<organism evidence="13 14">
    <name type="scientific">Chitinophaga nivalis</name>
    <dbReference type="NCBI Taxonomy" id="2991709"/>
    <lineage>
        <taxon>Bacteria</taxon>
        <taxon>Pseudomonadati</taxon>
        <taxon>Bacteroidota</taxon>
        <taxon>Chitinophagia</taxon>
        <taxon>Chitinophagales</taxon>
        <taxon>Chitinophagaceae</taxon>
        <taxon>Chitinophaga</taxon>
    </lineage>
</organism>
<evidence type="ECO:0000256" key="10">
    <source>
        <dbReference type="RuleBase" id="RU361154"/>
    </source>
</evidence>
<dbReference type="InterPro" id="IPR006101">
    <property type="entry name" value="Glyco_hydro_2"/>
</dbReference>
<evidence type="ECO:0000256" key="7">
    <source>
        <dbReference type="ARBA" id="ARBA00022837"/>
    </source>
</evidence>
<dbReference type="InterPro" id="IPR004199">
    <property type="entry name" value="B-gal_small/dom_5"/>
</dbReference>
<evidence type="ECO:0000313" key="13">
    <source>
        <dbReference type="EMBL" id="MCW3485663.1"/>
    </source>
</evidence>
<dbReference type="PANTHER" id="PTHR46323">
    <property type="entry name" value="BETA-GALACTOSIDASE"/>
    <property type="match status" value="1"/>
</dbReference>